<evidence type="ECO:0000313" key="1">
    <source>
        <dbReference type="EMBL" id="KAJ3789567.1"/>
    </source>
</evidence>
<protein>
    <submittedName>
        <fullName evidence="1">Uncharacterized protein</fullName>
    </submittedName>
</protein>
<reference evidence="1" key="1">
    <citation type="submission" date="2022-08" db="EMBL/GenBank/DDBJ databases">
        <authorList>
            <consortium name="DOE Joint Genome Institute"/>
            <person name="Min B."/>
            <person name="Riley R."/>
            <person name="Sierra-Patev S."/>
            <person name="Naranjo-Ortiz M."/>
            <person name="Looney B."/>
            <person name="Konkel Z."/>
            <person name="Slot J.C."/>
            <person name="Sakamoto Y."/>
            <person name="Steenwyk J.L."/>
            <person name="Rokas A."/>
            <person name="Carro J."/>
            <person name="Camarero S."/>
            <person name="Ferreira P."/>
            <person name="Molpeceres G."/>
            <person name="Ruiz-Duenas F.J."/>
            <person name="Serrano A."/>
            <person name="Henrissat B."/>
            <person name="Drula E."/>
            <person name="Hughes K.W."/>
            <person name="Mata J.L."/>
            <person name="Ishikawa N.K."/>
            <person name="Vargas-Isla R."/>
            <person name="Ushijima S."/>
            <person name="Smith C.A."/>
            <person name="Ahrendt S."/>
            <person name="Andreopoulos W."/>
            <person name="He G."/>
            <person name="Labutti K."/>
            <person name="Lipzen A."/>
            <person name="Ng V."/>
            <person name="Sandor L."/>
            <person name="Barry K."/>
            <person name="Martinez A.T."/>
            <person name="Xiao Y."/>
            <person name="Gibbons J.G."/>
            <person name="Terashima K."/>
            <person name="Hibbett D.S."/>
            <person name="Grigoriev I.V."/>
        </authorList>
    </citation>
    <scope>NUCLEOTIDE SEQUENCE</scope>
    <source>
        <strain evidence="1">TFB10291</strain>
    </source>
</reference>
<keyword evidence="2" id="KW-1185">Reference proteome</keyword>
<accession>A0AA38TYG2</accession>
<dbReference type="Proteomes" id="UP001163798">
    <property type="component" value="Unassembled WGS sequence"/>
</dbReference>
<dbReference type="EMBL" id="MU793259">
    <property type="protein sequence ID" value="KAJ3789567.1"/>
    <property type="molecule type" value="Genomic_DNA"/>
</dbReference>
<gene>
    <name evidence="1" type="ORF">GGU10DRAFT_384074</name>
</gene>
<evidence type="ECO:0000313" key="2">
    <source>
        <dbReference type="Proteomes" id="UP001163798"/>
    </source>
</evidence>
<sequence>MRDKLRWLLMLRSLREAWTWHHTDTYVLLRTLKTPSPCEVQNQKPQKPELTDIFRSPTFRNQNHELQLPA</sequence>
<organism evidence="1 2">
    <name type="scientific">Lentinula aff. detonsa</name>
    <dbReference type="NCBI Taxonomy" id="2804958"/>
    <lineage>
        <taxon>Eukaryota</taxon>
        <taxon>Fungi</taxon>
        <taxon>Dikarya</taxon>
        <taxon>Basidiomycota</taxon>
        <taxon>Agaricomycotina</taxon>
        <taxon>Agaricomycetes</taxon>
        <taxon>Agaricomycetidae</taxon>
        <taxon>Agaricales</taxon>
        <taxon>Marasmiineae</taxon>
        <taxon>Omphalotaceae</taxon>
        <taxon>Lentinula</taxon>
    </lineage>
</organism>
<name>A0AA38TYG2_9AGAR</name>
<comment type="caution">
    <text evidence="1">The sequence shown here is derived from an EMBL/GenBank/DDBJ whole genome shotgun (WGS) entry which is preliminary data.</text>
</comment>
<dbReference type="AlphaFoldDB" id="A0AA38TYG2"/>
<proteinExistence type="predicted"/>